<sequence>NKTDDDGFWKIWVVSNVGNMKTTVDQSTYDSVEIGETYSGQVCNGDGALWDLVLWLMANPGEAENISIGELWTISSS</sequence>
<organism evidence="1">
    <name type="scientific">marine metagenome</name>
    <dbReference type="NCBI Taxonomy" id="408172"/>
    <lineage>
        <taxon>unclassified sequences</taxon>
        <taxon>metagenomes</taxon>
        <taxon>ecological metagenomes</taxon>
    </lineage>
</organism>
<gene>
    <name evidence="1" type="ORF">METZ01_LOCUS476568</name>
</gene>
<feature type="non-terminal residue" evidence="1">
    <location>
        <position position="1"/>
    </location>
</feature>
<name>A0A383BUX9_9ZZZZ</name>
<dbReference type="EMBL" id="UINC01203452">
    <property type="protein sequence ID" value="SVE23714.1"/>
    <property type="molecule type" value="Genomic_DNA"/>
</dbReference>
<evidence type="ECO:0000313" key="1">
    <source>
        <dbReference type="EMBL" id="SVE23714.1"/>
    </source>
</evidence>
<reference evidence="1" key="1">
    <citation type="submission" date="2018-05" db="EMBL/GenBank/DDBJ databases">
        <authorList>
            <person name="Lanie J.A."/>
            <person name="Ng W.-L."/>
            <person name="Kazmierczak K.M."/>
            <person name="Andrzejewski T.M."/>
            <person name="Davidsen T.M."/>
            <person name="Wayne K.J."/>
            <person name="Tettelin H."/>
            <person name="Glass J.I."/>
            <person name="Rusch D."/>
            <person name="Podicherti R."/>
            <person name="Tsui H.-C.T."/>
            <person name="Winkler M.E."/>
        </authorList>
    </citation>
    <scope>NUCLEOTIDE SEQUENCE</scope>
</reference>
<proteinExistence type="predicted"/>
<protein>
    <submittedName>
        <fullName evidence="1">Uncharacterized protein</fullName>
    </submittedName>
</protein>
<accession>A0A383BUX9</accession>
<dbReference type="AlphaFoldDB" id="A0A383BUX9"/>